<protein>
    <submittedName>
        <fullName evidence="1">Uncharacterized protein</fullName>
    </submittedName>
</protein>
<comment type="caution">
    <text evidence="1">The sequence shown here is derived from an EMBL/GenBank/DDBJ whole genome shotgun (WGS) entry which is preliminary data.</text>
</comment>
<organism evidence="1 3">
    <name type="scientific">Trifolium pratense</name>
    <name type="common">Red clover</name>
    <dbReference type="NCBI Taxonomy" id="57577"/>
    <lineage>
        <taxon>Eukaryota</taxon>
        <taxon>Viridiplantae</taxon>
        <taxon>Streptophyta</taxon>
        <taxon>Embryophyta</taxon>
        <taxon>Tracheophyta</taxon>
        <taxon>Spermatophyta</taxon>
        <taxon>Magnoliopsida</taxon>
        <taxon>eudicotyledons</taxon>
        <taxon>Gunneridae</taxon>
        <taxon>Pentapetalae</taxon>
        <taxon>rosids</taxon>
        <taxon>fabids</taxon>
        <taxon>Fabales</taxon>
        <taxon>Fabaceae</taxon>
        <taxon>Papilionoideae</taxon>
        <taxon>50 kb inversion clade</taxon>
        <taxon>NPAAA clade</taxon>
        <taxon>Hologalegina</taxon>
        <taxon>IRL clade</taxon>
        <taxon>Trifolieae</taxon>
        <taxon>Trifolium</taxon>
    </lineage>
</organism>
<proteinExistence type="predicted"/>
<dbReference type="EMBL" id="ASHM01036831">
    <property type="protein sequence ID" value="PNX79884.1"/>
    <property type="molecule type" value="Genomic_DNA"/>
</dbReference>
<name>A0A2K3LMX8_TRIPR</name>
<evidence type="ECO:0000313" key="2">
    <source>
        <dbReference type="EMBL" id="PNY08101.1"/>
    </source>
</evidence>
<dbReference type="Proteomes" id="UP000236291">
    <property type="component" value="Unassembled WGS sequence"/>
</dbReference>
<accession>A0A2K3LMX8</accession>
<sequence length="91" mass="10173">MGHPTLEPTWVTLHEDVVVCCCLPMREDEQYGCRGLSIRLWLAPKGGVGESTVEVGVDLMMCVSKWEMHMVGVMKPVQEMGETAMFFQGLL</sequence>
<gene>
    <name evidence="2" type="ORF">L195_g004613</name>
    <name evidence="1" type="ORF">L195_g035874</name>
</gene>
<dbReference type="EMBL" id="ASHM01002294">
    <property type="protein sequence ID" value="PNY08101.1"/>
    <property type="molecule type" value="Genomic_DNA"/>
</dbReference>
<dbReference type="AlphaFoldDB" id="A0A2K3LMX8"/>
<evidence type="ECO:0000313" key="3">
    <source>
        <dbReference type="Proteomes" id="UP000236291"/>
    </source>
</evidence>
<reference evidence="1 3" key="1">
    <citation type="journal article" date="2014" name="Am. J. Bot.">
        <title>Genome assembly and annotation for red clover (Trifolium pratense; Fabaceae).</title>
        <authorList>
            <person name="Istvanek J."/>
            <person name="Jaros M."/>
            <person name="Krenek A."/>
            <person name="Repkova J."/>
        </authorList>
    </citation>
    <scope>NUCLEOTIDE SEQUENCE [LARGE SCALE GENOMIC DNA]</scope>
    <source>
        <strain evidence="3">cv. Tatra</strain>
        <tissue evidence="1">Young leaves</tissue>
    </source>
</reference>
<reference evidence="1 3" key="2">
    <citation type="journal article" date="2017" name="Front. Plant Sci.">
        <title>Gene Classification and Mining of Molecular Markers Useful in Red Clover (Trifolium pratense) Breeding.</title>
        <authorList>
            <person name="Istvanek J."/>
            <person name="Dluhosova J."/>
            <person name="Dluhos P."/>
            <person name="Patkova L."/>
            <person name="Nedelnik J."/>
            <person name="Repkova J."/>
        </authorList>
    </citation>
    <scope>NUCLEOTIDE SEQUENCE [LARGE SCALE GENOMIC DNA]</scope>
    <source>
        <strain evidence="3">cv. Tatra</strain>
        <tissue evidence="1">Young leaves</tissue>
    </source>
</reference>
<evidence type="ECO:0000313" key="1">
    <source>
        <dbReference type="EMBL" id="PNX79884.1"/>
    </source>
</evidence>